<evidence type="ECO:0000313" key="2">
    <source>
        <dbReference type="EMBL" id="AIT07173.1"/>
    </source>
</evidence>
<keyword evidence="3" id="KW-1185">Reference proteome</keyword>
<proteinExistence type="predicted"/>
<dbReference type="HOGENOM" id="CLU_1814599_0_0_5"/>
<dbReference type="InterPro" id="IPR053716">
    <property type="entry name" value="Flag_assembly_chemotaxis_eff"/>
</dbReference>
<protein>
    <recommendedName>
        <fullName evidence="4">Flagellar FliJ protein</fullName>
    </recommendedName>
</protein>
<accession>A0A097EHX6</accession>
<dbReference type="RefSeq" id="WP_038664008.1">
    <property type="nucleotide sequence ID" value="NZ_CP009571.1"/>
</dbReference>
<organism evidence="2 3">
    <name type="scientific">Sphingomonas taxi</name>
    <dbReference type="NCBI Taxonomy" id="1549858"/>
    <lineage>
        <taxon>Bacteria</taxon>
        <taxon>Pseudomonadati</taxon>
        <taxon>Pseudomonadota</taxon>
        <taxon>Alphaproteobacteria</taxon>
        <taxon>Sphingomonadales</taxon>
        <taxon>Sphingomonadaceae</taxon>
        <taxon>Sphingomonas</taxon>
    </lineage>
</organism>
<dbReference type="AlphaFoldDB" id="A0A097EHX6"/>
<gene>
    <name evidence="2" type="ORF">MC45_13255</name>
</gene>
<reference evidence="2 3" key="1">
    <citation type="submission" date="2014-09" db="EMBL/GenBank/DDBJ databases">
        <title>Using Illumina technology Improving SMRT sequencing Genome Assembly by RASTools.</title>
        <authorList>
            <person name="Zhou Y."/>
            <person name="Ma T."/>
            <person name="Liu T."/>
        </authorList>
    </citation>
    <scope>NUCLEOTIDE SEQUENCE [LARGE SCALE GENOMIC DNA]</scope>
    <source>
        <strain evidence="2 3">ATCC 55669</strain>
    </source>
</reference>
<dbReference type="Proteomes" id="UP000033200">
    <property type="component" value="Chromosome"/>
</dbReference>
<dbReference type="EMBL" id="CP009571">
    <property type="protein sequence ID" value="AIT07173.1"/>
    <property type="molecule type" value="Genomic_DNA"/>
</dbReference>
<dbReference type="eggNOG" id="ENOG5031BQ6">
    <property type="taxonomic scope" value="Bacteria"/>
</dbReference>
<name>A0A097EHX6_9SPHN</name>
<dbReference type="STRING" id="1549858.MC45_13255"/>
<evidence type="ECO:0000256" key="1">
    <source>
        <dbReference type="SAM" id="MobiDB-lite"/>
    </source>
</evidence>
<sequence>MPDARKLARIHRVRTLQLGLTRADEVRAHEKFASEEHLARRIQALADAVSPAPDTRASAAAMGAQAHFRDRLHQSSAAAQARLQSAEAFVNRATEATRSAKRDQSAIEKLLERARRAAAVAEMRALEETPPVSPLKAKRHDPC</sequence>
<feature type="region of interest" description="Disordered" evidence="1">
    <location>
        <begin position="122"/>
        <end position="143"/>
    </location>
</feature>
<evidence type="ECO:0000313" key="3">
    <source>
        <dbReference type="Proteomes" id="UP000033200"/>
    </source>
</evidence>
<evidence type="ECO:0008006" key="4">
    <source>
        <dbReference type="Google" id="ProtNLM"/>
    </source>
</evidence>
<dbReference type="Gene3D" id="1.10.287.1700">
    <property type="match status" value="1"/>
</dbReference>
<dbReference type="KEGG" id="stax:MC45_13255"/>